<dbReference type="PANTHER" id="PTHR40407:SF1">
    <property type="entry name" value="HEPARAN-ALPHA-GLUCOSAMINIDE N-ACETYLTRANSFERASE CATALYTIC DOMAIN-CONTAINING PROTEIN"/>
    <property type="match status" value="1"/>
</dbReference>
<feature type="transmembrane region" description="Helical" evidence="1">
    <location>
        <begin position="264"/>
        <end position="283"/>
    </location>
</feature>
<sequence length="387" mass="43737">MKRIYSIDVTRGLVMVIMALDHTRDLLHVDSVAHSPTDLNTTTPILFFTRWITYLCAPIFVFLAGTSAYLSLRRKNDIAQSRDFLLKRGAWLIVLEFTVVNLGLFFDPGFHLVLFEVIATIGFGFIILSMLLKISPIMLATIGLIIISSHELFTAIPFAQGSLASKILSPLFTLTPLPLFPGHLMLVAYPPIPWLGIMLTGFGAGRLFELSEERRKSLFLRIGLVSLVLFAVIRLINKYGDPVPWSFQKSPAYTFLSIMNISKYPPSLLFTLVTLGIMFLILGTAEGQKNKITDIACVYGKVPLFYFILHFYVIHTLLLIILFAQGFHWADMSFTTGTFGRPKGAECGVPLWAVYLIWLGVVAVLYKPCIWFGKYKAKYNSWWIRYL</sequence>
<dbReference type="AlphaFoldDB" id="A0A7K1STU5"/>
<name>A0A7K1STU5_9SPHI</name>
<feature type="transmembrane region" description="Helical" evidence="1">
    <location>
        <begin position="218"/>
        <end position="236"/>
    </location>
</feature>
<dbReference type="PANTHER" id="PTHR40407">
    <property type="entry name" value="MEMBRANE PROTEIN-LIKE PROTEIN"/>
    <property type="match status" value="1"/>
</dbReference>
<dbReference type="Pfam" id="PF07786">
    <property type="entry name" value="HGSNAT_cat"/>
    <property type="match status" value="1"/>
</dbReference>
<keyword evidence="1" id="KW-0812">Transmembrane</keyword>
<evidence type="ECO:0000313" key="4">
    <source>
        <dbReference type="Proteomes" id="UP000462014"/>
    </source>
</evidence>
<protein>
    <submittedName>
        <fullName evidence="3">DUF1624 domain-containing protein</fullName>
    </submittedName>
</protein>
<feature type="transmembrane region" description="Helical" evidence="1">
    <location>
        <begin position="112"/>
        <end position="132"/>
    </location>
</feature>
<feature type="transmembrane region" description="Helical" evidence="1">
    <location>
        <begin position="84"/>
        <end position="106"/>
    </location>
</feature>
<feature type="transmembrane region" description="Helical" evidence="1">
    <location>
        <begin position="139"/>
        <end position="159"/>
    </location>
</feature>
<evidence type="ECO:0000256" key="1">
    <source>
        <dbReference type="SAM" id="Phobius"/>
    </source>
</evidence>
<feature type="domain" description="Heparan-alpha-glucosaminide N-acetyltransferase catalytic" evidence="2">
    <location>
        <begin position="3"/>
        <end position="217"/>
    </location>
</feature>
<dbReference type="EMBL" id="WPIK01000003">
    <property type="protein sequence ID" value="MVN20749.1"/>
    <property type="molecule type" value="Genomic_DNA"/>
</dbReference>
<evidence type="ECO:0000259" key="2">
    <source>
        <dbReference type="Pfam" id="PF07786"/>
    </source>
</evidence>
<dbReference type="Proteomes" id="UP000462014">
    <property type="component" value="Unassembled WGS sequence"/>
</dbReference>
<accession>A0A7K1STU5</accession>
<gene>
    <name evidence="3" type="ORF">GO621_04285</name>
</gene>
<feature type="transmembrane region" description="Helical" evidence="1">
    <location>
        <begin position="51"/>
        <end position="72"/>
    </location>
</feature>
<organism evidence="3 4">
    <name type="scientific">Mucilaginibacter arboris</name>
    <dbReference type="NCBI Taxonomy" id="2682090"/>
    <lineage>
        <taxon>Bacteria</taxon>
        <taxon>Pseudomonadati</taxon>
        <taxon>Bacteroidota</taxon>
        <taxon>Sphingobacteriia</taxon>
        <taxon>Sphingobacteriales</taxon>
        <taxon>Sphingobacteriaceae</taxon>
        <taxon>Mucilaginibacter</taxon>
    </lineage>
</organism>
<feature type="transmembrane region" description="Helical" evidence="1">
    <location>
        <begin position="349"/>
        <end position="366"/>
    </location>
</feature>
<keyword evidence="4" id="KW-1185">Reference proteome</keyword>
<feature type="transmembrane region" description="Helical" evidence="1">
    <location>
        <begin position="304"/>
        <end position="329"/>
    </location>
</feature>
<proteinExistence type="predicted"/>
<evidence type="ECO:0000313" key="3">
    <source>
        <dbReference type="EMBL" id="MVN20749.1"/>
    </source>
</evidence>
<keyword evidence="1" id="KW-0472">Membrane</keyword>
<dbReference type="InterPro" id="IPR012429">
    <property type="entry name" value="HGSNAT_cat"/>
</dbReference>
<keyword evidence="1" id="KW-1133">Transmembrane helix</keyword>
<comment type="caution">
    <text evidence="3">The sequence shown here is derived from an EMBL/GenBank/DDBJ whole genome shotgun (WGS) entry which is preliminary data.</text>
</comment>
<feature type="transmembrane region" description="Helical" evidence="1">
    <location>
        <begin position="179"/>
        <end position="197"/>
    </location>
</feature>
<dbReference type="RefSeq" id="WP_157564510.1">
    <property type="nucleotide sequence ID" value="NZ_WPIK01000003.1"/>
</dbReference>
<reference evidence="3 4" key="1">
    <citation type="submission" date="2019-12" db="EMBL/GenBank/DDBJ databases">
        <title>Mucilaginibacter sp. HMF7410 genome sequencing and assembly.</title>
        <authorList>
            <person name="Kang H."/>
            <person name="Cha I."/>
            <person name="Kim H."/>
            <person name="Joh K."/>
        </authorList>
    </citation>
    <scope>NUCLEOTIDE SEQUENCE [LARGE SCALE GENOMIC DNA]</scope>
    <source>
        <strain evidence="3 4">HMF7410</strain>
    </source>
</reference>